<evidence type="ECO:0000259" key="3">
    <source>
        <dbReference type="Pfam" id="PF20239"/>
    </source>
</evidence>
<proteinExistence type="predicted"/>
<reference evidence="5" key="1">
    <citation type="submission" date="2016-10" db="EMBL/GenBank/DDBJ databases">
        <authorList>
            <person name="Varghese N."/>
            <person name="Submissions S."/>
        </authorList>
    </citation>
    <scope>NUCLEOTIDE SEQUENCE [LARGE SCALE GENOMIC DNA]</scope>
    <source>
        <strain evidence="5">JCM 14963</strain>
    </source>
</reference>
<dbReference type="Pfam" id="PF20239">
    <property type="entry name" value="DUF6596"/>
    <property type="match status" value="1"/>
</dbReference>
<evidence type="ECO:0000259" key="2">
    <source>
        <dbReference type="Pfam" id="PF08281"/>
    </source>
</evidence>
<dbReference type="SUPFAM" id="SSF88659">
    <property type="entry name" value="Sigma3 and sigma4 domains of RNA polymerase sigma factors"/>
    <property type="match status" value="1"/>
</dbReference>
<dbReference type="Proteomes" id="UP000243413">
    <property type="component" value="Chromosome I"/>
</dbReference>
<protein>
    <submittedName>
        <fullName evidence="4">RNA polymerase sigma-70 factor, ECF subfamily</fullName>
    </submittedName>
</protein>
<evidence type="ECO:0000313" key="4">
    <source>
        <dbReference type="EMBL" id="SDR94054.1"/>
    </source>
</evidence>
<dbReference type="PANTHER" id="PTHR47756">
    <property type="entry name" value="BLL6612 PROTEIN-RELATED"/>
    <property type="match status" value="1"/>
</dbReference>
<dbReference type="InterPro" id="IPR013325">
    <property type="entry name" value="RNA_pol_sigma_r2"/>
</dbReference>
<accession>A0A1H1N513</accession>
<dbReference type="SUPFAM" id="SSF88946">
    <property type="entry name" value="Sigma2 domain of RNA polymerase sigma factors"/>
    <property type="match status" value="1"/>
</dbReference>
<dbReference type="Gene3D" id="1.10.1740.10">
    <property type="match status" value="1"/>
</dbReference>
<dbReference type="RefSeq" id="WP_092284028.1">
    <property type="nucleotide sequence ID" value="NZ_LT629763.1"/>
</dbReference>
<feature type="domain" description="RNA polymerase sigma-70 region 2" evidence="1">
    <location>
        <begin position="9"/>
        <end position="72"/>
    </location>
</feature>
<evidence type="ECO:0000259" key="1">
    <source>
        <dbReference type="Pfam" id="PF04542"/>
    </source>
</evidence>
<dbReference type="PANTHER" id="PTHR47756:SF2">
    <property type="entry name" value="BLL6612 PROTEIN"/>
    <property type="match status" value="1"/>
</dbReference>
<dbReference type="GO" id="GO:0006352">
    <property type="term" value="P:DNA-templated transcription initiation"/>
    <property type="evidence" value="ECO:0007669"/>
    <property type="project" value="InterPro"/>
</dbReference>
<feature type="domain" description="RNA polymerase sigma factor 70 region 4 type 2" evidence="2">
    <location>
        <begin position="108"/>
        <end position="159"/>
    </location>
</feature>
<dbReference type="InterPro" id="IPR007627">
    <property type="entry name" value="RNA_pol_sigma70_r2"/>
</dbReference>
<dbReference type="Pfam" id="PF04542">
    <property type="entry name" value="Sigma70_r2"/>
    <property type="match status" value="1"/>
</dbReference>
<sequence>MTTPTLDQLYRSEYGKLLAGLIRRSGSFDQAEDALQTAFEAALRQWPGDGLPANPAAWLSRTAQHKLIDQQRHLITQRDKSDALAFHLHQLAQDQDDQDIPQDSLRLMFTCCHPALPQTSQVALTLHTLGGLKTDEIARALLVPLSTLAQRLVRAKSKIRDAGIPFQIPADEQLSARLRPVLTVLYLIFNEGYSASFGTQMVRNDLCQEAIRLASLLVRLLPAEAEARGLLGLMLLHDARRATRIDSQGDLVLLEDQDRSQWDQQQIELGCRHTSRAFQQGRPGAYTLQAGIAALHAQAPSSAATDWRHIAALYSLLYQQQPTPIIALNRAVAIAMTDGLEQGLALLKHIHLPSYHLLPATRADLLRRLGRPAEAADQYRAALVLVNNQLEQRFLARRLQEMQSAMALSNSPLPDRQACAP</sequence>
<dbReference type="GO" id="GO:0003677">
    <property type="term" value="F:DNA binding"/>
    <property type="evidence" value="ECO:0007669"/>
    <property type="project" value="InterPro"/>
</dbReference>
<dbReference type="Gene3D" id="1.10.10.10">
    <property type="entry name" value="Winged helix-like DNA-binding domain superfamily/Winged helix DNA-binding domain"/>
    <property type="match status" value="1"/>
</dbReference>
<dbReference type="EMBL" id="LT629763">
    <property type="protein sequence ID" value="SDR94054.1"/>
    <property type="molecule type" value="Genomic_DNA"/>
</dbReference>
<dbReference type="InterPro" id="IPR013249">
    <property type="entry name" value="RNA_pol_sigma70_r4_t2"/>
</dbReference>
<gene>
    <name evidence="4" type="ORF">SAMN05216271_0783</name>
</gene>
<dbReference type="OrthoDB" id="9780299at2"/>
<dbReference type="InterPro" id="IPR013324">
    <property type="entry name" value="RNA_pol_sigma_r3/r4-like"/>
</dbReference>
<dbReference type="AlphaFoldDB" id="A0A1H1N513"/>
<dbReference type="Pfam" id="PF08281">
    <property type="entry name" value="Sigma70_r4_2"/>
    <property type="match status" value="1"/>
</dbReference>
<dbReference type="GO" id="GO:0016987">
    <property type="term" value="F:sigma factor activity"/>
    <property type="evidence" value="ECO:0007669"/>
    <property type="project" value="InterPro"/>
</dbReference>
<feature type="domain" description="DUF6596" evidence="3">
    <location>
        <begin position="177"/>
        <end position="277"/>
    </location>
</feature>
<organism evidence="4 5">
    <name type="scientific">Halopseudomonas sabulinigri</name>
    <dbReference type="NCBI Taxonomy" id="472181"/>
    <lineage>
        <taxon>Bacteria</taxon>
        <taxon>Pseudomonadati</taxon>
        <taxon>Pseudomonadota</taxon>
        <taxon>Gammaproteobacteria</taxon>
        <taxon>Pseudomonadales</taxon>
        <taxon>Pseudomonadaceae</taxon>
        <taxon>Halopseudomonas</taxon>
    </lineage>
</organism>
<dbReference type="STRING" id="472181.SAMN05216271_0783"/>
<dbReference type="InterPro" id="IPR036388">
    <property type="entry name" value="WH-like_DNA-bd_sf"/>
</dbReference>
<dbReference type="InterPro" id="IPR046531">
    <property type="entry name" value="DUF6596"/>
</dbReference>
<evidence type="ECO:0000313" key="5">
    <source>
        <dbReference type="Proteomes" id="UP000243413"/>
    </source>
</evidence>
<name>A0A1H1N513_9GAMM</name>